<dbReference type="SUPFAM" id="SSF54928">
    <property type="entry name" value="RNA-binding domain, RBD"/>
    <property type="match status" value="2"/>
</dbReference>
<dbReference type="PROSITE" id="PS50102">
    <property type="entry name" value="RRM"/>
    <property type="match status" value="1"/>
</dbReference>
<feature type="domain" description="RRM" evidence="2">
    <location>
        <begin position="65"/>
        <end position="145"/>
    </location>
</feature>
<dbReference type="GO" id="GO:0003723">
    <property type="term" value="F:RNA binding"/>
    <property type="evidence" value="ECO:0007669"/>
    <property type="project" value="UniProtKB-UniRule"/>
</dbReference>
<dbReference type="InterPro" id="IPR000504">
    <property type="entry name" value="RRM_dom"/>
</dbReference>
<sequence>MILNVDSSDLGNLVISDFDGLIRNADGVLRFTVLWEGCKAKELYEVFKSYGDIDEVVIPYKRDIRGIHCGFMRFIDVECKTKEMYEVFKNFGDIDVAVIPYKRDISGRRYGFVRFFDVEDERWLATKLNNIFLKSQKIFVNVPRFNKGNMEGVQDKPETRKVRQYNSFRTRGEVRSYAQVVRNNGDHRRTNFRRRTWSDKKAEVKPYTAHHEFTNEDEKTWVRSKRAYIGIMDNPGSTYNIQDMFNFEGYFAIQVTLLGSNLCLLEERGGGGLNG</sequence>
<dbReference type="EMBL" id="JAMSHJ010000006">
    <property type="protein sequence ID" value="KAI5397709.1"/>
    <property type="molecule type" value="Genomic_DNA"/>
</dbReference>
<keyword evidence="1" id="KW-0694">RNA-binding</keyword>
<evidence type="ECO:0000259" key="2">
    <source>
        <dbReference type="PROSITE" id="PS50102"/>
    </source>
</evidence>
<evidence type="ECO:0000313" key="4">
    <source>
        <dbReference type="Proteomes" id="UP001058974"/>
    </source>
</evidence>
<comment type="caution">
    <text evidence="3">The sequence shown here is derived from an EMBL/GenBank/DDBJ whole genome shotgun (WGS) entry which is preliminary data.</text>
</comment>
<dbReference type="InterPro" id="IPR035979">
    <property type="entry name" value="RBD_domain_sf"/>
</dbReference>
<dbReference type="Proteomes" id="UP001058974">
    <property type="component" value="Chromosome 6"/>
</dbReference>
<reference evidence="3 4" key="1">
    <citation type="journal article" date="2022" name="Nat. Genet.">
        <title>Improved pea reference genome and pan-genome highlight genomic features and evolutionary characteristics.</title>
        <authorList>
            <person name="Yang T."/>
            <person name="Liu R."/>
            <person name="Luo Y."/>
            <person name="Hu S."/>
            <person name="Wang D."/>
            <person name="Wang C."/>
            <person name="Pandey M.K."/>
            <person name="Ge S."/>
            <person name="Xu Q."/>
            <person name="Li N."/>
            <person name="Li G."/>
            <person name="Huang Y."/>
            <person name="Saxena R.K."/>
            <person name="Ji Y."/>
            <person name="Li M."/>
            <person name="Yan X."/>
            <person name="He Y."/>
            <person name="Liu Y."/>
            <person name="Wang X."/>
            <person name="Xiang C."/>
            <person name="Varshney R.K."/>
            <person name="Ding H."/>
            <person name="Gao S."/>
            <person name="Zong X."/>
        </authorList>
    </citation>
    <scope>NUCLEOTIDE SEQUENCE [LARGE SCALE GENOMIC DNA]</scope>
    <source>
        <strain evidence="3 4">cv. Zhongwan 6</strain>
    </source>
</reference>
<gene>
    <name evidence="3" type="ORF">KIW84_063506</name>
</gene>
<dbReference type="SMART" id="SM00360">
    <property type="entry name" value="RRM"/>
    <property type="match status" value="1"/>
</dbReference>
<dbReference type="Gene3D" id="3.30.70.330">
    <property type="match status" value="1"/>
</dbReference>
<dbReference type="Gramene" id="Psat06G0350600-T1">
    <property type="protein sequence ID" value="KAI5397709.1"/>
    <property type="gene ID" value="KIW84_063506"/>
</dbReference>
<evidence type="ECO:0000313" key="3">
    <source>
        <dbReference type="EMBL" id="KAI5397709.1"/>
    </source>
</evidence>
<organism evidence="3 4">
    <name type="scientific">Pisum sativum</name>
    <name type="common">Garden pea</name>
    <name type="synonym">Lathyrus oleraceus</name>
    <dbReference type="NCBI Taxonomy" id="3888"/>
    <lineage>
        <taxon>Eukaryota</taxon>
        <taxon>Viridiplantae</taxon>
        <taxon>Streptophyta</taxon>
        <taxon>Embryophyta</taxon>
        <taxon>Tracheophyta</taxon>
        <taxon>Spermatophyta</taxon>
        <taxon>Magnoliopsida</taxon>
        <taxon>eudicotyledons</taxon>
        <taxon>Gunneridae</taxon>
        <taxon>Pentapetalae</taxon>
        <taxon>rosids</taxon>
        <taxon>fabids</taxon>
        <taxon>Fabales</taxon>
        <taxon>Fabaceae</taxon>
        <taxon>Papilionoideae</taxon>
        <taxon>50 kb inversion clade</taxon>
        <taxon>NPAAA clade</taxon>
        <taxon>Hologalegina</taxon>
        <taxon>IRL clade</taxon>
        <taxon>Fabeae</taxon>
        <taxon>Lathyrus</taxon>
    </lineage>
</organism>
<protein>
    <recommendedName>
        <fullName evidence="2">RRM domain-containing protein</fullName>
    </recommendedName>
</protein>
<keyword evidence="4" id="KW-1185">Reference proteome</keyword>
<dbReference type="Pfam" id="PF00076">
    <property type="entry name" value="RRM_1"/>
    <property type="match status" value="1"/>
</dbReference>
<evidence type="ECO:0000256" key="1">
    <source>
        <dbReference type="PROSITE-ProRule" id="PRU00176"/>
    </source>
</evidence>
<dbReference type="InterPro" id="IPR012677">
    <property type="entry name" value="Nucleotide-bd_a/b_plait_sf"/>
</dbReference>
<dbReference type="CDD" id="cd00590">
    <property type="entry name" value="RRM_SF"/>
    <property type="match status" value="2"/>
</dbReference>
<accession>A0A9D4W7V2</accession>
<name>A0A9D4W7V2_PEA</name>
<dbReference type="AlphaFoldDB" id="A0A9D4W7V2"/>
<proteinExistence type="predicted"/>